<keyword evidence="1" id="KW-0812">Transmembrane</keyword>
<reference evidence="2" key="1">
    <citation type="journal article" date="2022" name="bioRxiv">
        <title>Sequencing and chromosome-scale assembly of the giantPleurodeles waltlgenome.</title>
        <authorList>
            <person name="Brown T."/>
            <person name="Elewa A."/>
            <person name="Iarovenko S."/>
            <person name="Subramanian E."/>
            <person name="Araus A.J."/>
            <person name="Petzold A."/>
            <person name="Susuki M."/>
            <person name="Suzuki K.-i.T."/>
            <person name="Hayashi T."/>
            <person name="Toyoda A."/>
            <person name="Oliveira C."/>
            <person name="Osipova E."/>
            <person name="Leigh N.D."/>
            <person name="Simon A."/>
            <person name="Yun M.H."/>
        </authorList>
    </citation>
    <scope>NUCLEOTIDE SEQUENCE</scope>
    <source>
        <strain evidence="2">20211129_DDA</strain>
        <tissue evidence="2">Liver</tissue>
    </source>
</reference>
<keyword evidence="1" id="KW-1133">Transmembrane helix</keyword>
<gene>
    <name evidence="2" type="ORF">NDU88_007339</name>
</gene>
<comment type="caution">
    <text evidence="2">The sequence shown here is derived from an EMBL/GenBank/DDBJ whole genome shotgun (WGS) entry which is preliminary data.</text>
</comment>
<sequence length="97" mass="10658">MDGLSPAEYSSETQKATLVAIVTIATAAIIVSKHYKTLSPPKLRSKLGLAYSIHSQGGRYARNLYATSQQHGTQKEKENLSQFHDVIPNLGLYLPDE</sequence>
<evidence type="ECO:0000313" key="3">
    <source>
        <dbReference type="Proteomes" id="UP001066276"/>
    </source>
</evidence>
<name>A0AAV7U184_PLEWA</name>
<protein>
    <submittedName>
        <fullName evidence="2">Uncharacterized protein</fullName>
    </submittedName>
</protein>
<feature type="transmembrane region" description="Helical" evidence="1">
    <location>
        <begin position="16"/>
        <end position="35"/>
    </location>
</feature>
<keyword evidence="3" id="KW-1185">Reference proteome</keyword>
<evidence type="ECO:0000256" key="1">
    <source>
        <dbReference type="SAM" id="Phobius"/>
    </source>
</evidence>
<dbReference type="AlphaFoldDB" id="A0AAV7U184"/>
<organism evidence="2 3">
    <name type="scientific">Pleurodeles waltl</name>
    <name type="common">Iberian ribbed newt</name>
    <dbReference type="NCBI Taxonomy" id="8319"/>
    <lineage>
        <taxon>Eukaryota</taxon>
        <taxon>Metazoa</taxon>
        <taxon>Chordata</taxon>
        <taxon>Craniata</taxon>
        <taxon>Vertebrata</taxon>
        <taxon>Euteleostomi</taxon>
        <taxon>Amphibia</taxon>
        <taxon>Batrachia</taxon>
        <taxon>Caudata</taxon>
        <taxon>Salamandroidea</taxon>
        <taxon>Salamandridae</taxon>
        <taxon>Pleurodelinae</taxon>
        <taxon>Pleurodeles</taxon>
    </lineage>
</organism>
<accession>A0AAV7U184</accession>
<dbReference type="EMBL" id="JANPWB010000006">
    <property type="protein sequence ID" value="KAJ1182144.1"/>
    <property type="molecule type" value="Genomic_DNA"/>
</dbReference>
<proteinExistence type="predicted"/>
<keyword evidence="1" id="KW-0472">Membrane</keyword>
<evidence type="ECO:0000313" key="2">
    <source>
        <dbReference type="EMBL" id="KAJ1182144.1"/>
    </source>
</evidence>
<dbReference type="Proteomes" id="UP001066276">
    <property type="component" value="Chromosome 3_2"/>
</dbReference>